<feature type="active site" description="O-(5'-phospho-DNA)-tyrosine intermediate" evidence="9 10">
    <location>
        <position position="138"/>
    </location>
</feature>
<dbReference type="GO" id="GO:0006261">
    <property type="term" value="P:DNA-templated DNA replication"/>
    <property type="evidence" value="ECO:0007669"/>
    <property type="project" value="UniProtKB-UniRule"/>
</dbReference>
<dbReference type="InterPro" id="IPR035516">
    <property type="entry name" value="Gyrase/topoIV_suA_C"/>
</dbReference>
<dbReference type="Pfam" id="PF03989">
    <property type="entry name" value="DNA_gyraseA_C"/>
    <property type="match status" value="6"/>
</dbReference>
<dbReference type="InterPro" id="IPR005743">
    <property type="entry name" value="GyrA"/>
</dbReference>
<dbReference type="InterPro" id="IPR013758">
    <property type="entry name" value="Topo_IIA_A/C_ab"/>
</dbReference>
<keyword evidence="6 9" id="KW-0238">DNA-binding</keyword>
<dbReference type="Gene3D" id="2.120.10.90">
    <property type="entry name" value="DNA gyrase/topoisomerase IV, subunit A, C-terminal"/>
    <property type="match status" value="1"/>
</dbReference>
<dbReference type="Gene3D" id="1.10.268.10">
    <property type="entry name" value="Topoisomerase, domain 3"/>
    <property type="match status" value="1"/>
</dbReference>
<feature type="domain" description="Topo IIA-type catalytic" evidence="11">
    <location>
        <begin position="50"/>
        <end position="556"/>
    </location>
</feature>
<dbReference type="EC" id="5.6.2.2" evidence="9"/>
<accession>A0A2M7BQP5</accession>
<sequence>MPTDTTKNTVVENDKIFVNNQGKILDVDIVNEMEKSYLDYSMSVIVSRALPDVRDGLKPVHRRIIYAMNQMGLSVTGKNVKSAAVVGDVMKSYHPHGDSSIYMALVRMAQDFSMRYMLVNGQGNFGSIDGDPPAAMRYTEIKMAKMTPEMITDINKDTVEMMDNYDGSTKEPTVLPVRVPNLLLNGAEGIAVGMATRIPPHNLRELCSGLNLMLDTATLEKVEDLTDCKEIPDSQLTTQEFIFKPIRLLERTHFTFESNTTIDELVKIITGPDFPTYGEIYGKIGIIEMYSTGRGKFIIRGKTNIEETKSGKIRIIITELPYQVNKSEFVQKIAQLARDKKIIGISDLRDESDRHGIRVVVELKKISKPKSILNKIYKYTALQSSYSANLLALVNGVPQTLNLRQILLLFLRHRETIIRRRTIFDLKSNYMRSHILEGLKIALDNLDEVIKTIRASATAEEAKINLMAKFKFTDLQANAILEMQLRRLAALERQKIEDEFTEVQKVITDLTAIITVPKKMVSVIKAENQEIIEKFGDPRRTKIFVKSLDQFSEEDLIPNEPTLVTITRSGYIKRLPQDTYRSQQRGGIGISGMSTKIEDEVENMFFVNTHDELLFFTNKGRSFKTKVWDVPESSRQSKGQAIINLINIVAGETVQAILPLRKENQDKFIILATKMGVIKKTAIEKFANVRLSGLASIKLDEKDQLVWAKTTSGNDQIFLVSRHGKCIRFNETDTRPMGRHTRGVKGITLKTGDELVSMDVLPPRQPNSYRHLLVIADNGVGKRSDAYLYPLQKRGGLGVKASNLSTKTGFIAVASVVSQADNEVIIISRKAITIKLPLKDIPILSRNTRGVILMRLKTTEDKVNAMTILAIPEIENNIGQDKK</sequence>
<dbReference type="SUPFAM" id="SSF56719">
    <property type="entry name" value="Type II DNA topoisomerase"/>
    <property type="match status" value="1"/>
</dbReference>
<comment type="caution">
    <text evidence="9">Lacks conserved residue(s) required for the propagation of feature annotation.</text>
</comment>
<keyword evidence="5 9" id="KW-0799">Topoisomerase</keyword>
<dbReference type="GO" id="GO:0009330">
    <property type="term" value="C:DNA topoisomerase type II (double strand cut, ATP-hydrolyzing) complex"/>
    <property type="evidence" value="ECO:0007669"/>
    <property type="project" value="TreeGrafter"/>
</dbReference>
<dbReference type="AlphaFoldDB" id="A0A2M7BQP5"/>
<evidence type="ECO:0000256" key="6">
    <source>
        <dbReference type="ARBA" id="ARBA00023125"/>
    </source>
</evidence>
<comment type="subunit">
    <text evidence="8">Heterotetramer composed of ParC and ParE.</text>
</comment>
<dbReference type="GO" id="GO:0034335">
    <property type="term" value="F:DNA negative supercoiling activity"/>
    <property type="evidence" value="ECO:0007669"/>
    <property type="project" value="UniProtKB-ARBA"/>
</dbReference>
<dbReference type="PROSITE" id="PS52040">
    <property type="entry name" value="TOPO_IIA"/>
    <property type="match status" value="1"/>
</dbReference>
<evidence type="ECO:0000256" key="10">
    <source>
        <dbReference type="PROSITE-ProRule" id="PRU01384"/>
    </source>
</evidence>
<keyword evidence="7 9" id="KW-0413">Isomerase</keyword>
<proteinExistence type="inferred from homology"/>
<dbReference type="FunFam" id="2.120.10.90:FF:000005">
    <property type="entry name" value="DNA topoisomerase 4 subunit A"/>
    <property type="match status" value="1"/>
</dbReference>
<evidence type="ECO:0000256" key="1">
    <source>
        <dbReference type="ARBA" id="ARBA00000185"/>
    </source>
</evidence>
<keyword evidence="9" id="KW-0963">Cytoplasm</keyword>
<keyword evidence="3 9" id="KW-0547">Nucleotide-binding</keyword>
<dbReference type="GO" id="GO:0005694">
    <property type="term" value="C:chromosome"/>
    <property type="evidence" value="ECO:0007669"/>
    <property type="project" value="InterPro"/>
</dbReference>
<evidence type="ECO:0000259" key="11">
    <source>
        <dbReference type="PROSITE" id="PS52040"/>
    </source>
</evidence>
<gene>
    <name evidence="9" type="primary">gyrA</name>
    <name evidence="12" type="ORF">COS53_00420</name>
</gene>
<name>A0A2M7BQP5_9BACT</name>
<evidence type="ECO:0000256" key="2">
    <source>
        <dbReference type="ARBA" id="ARBA00008263"/>
    </source>
</evidence>
<dbReference type="EMBL" id="PEVB01000014">
    <property type="protein sequence ID" value="PIV07815.1"/>
    <property type="molecule type" value="Genomic_DNA"/>
</dbReference>
<dbReference type="InterPro" id="IPR002205">
    <property type="entry name" value="Topo_IIA_dom_A"/>
</dbReference>
<dbReference type="Gene3D" id="3.90.199.10">
    <property type="entry name" value="Topoisomerase II, domain 5"/>
    <property type="match status" value="2"/>
</dbReference>
<dbReference type="Pfam" id="PF00521">
    <property type="entry name" value="DNA_topoisoIV"/>
    <property type="match status" value="1"/>
</dbReference>
<dbReference type="GO" id="GO:0006265">
    <property type="term" value="P:DNA topological change"/>
    <property type="evidence" value="ECO:0007669"/>
    <property type="project" value="UniProtKB-UniRule"/>
</dbReference>
<dbReference type="FunFam" id="1.10.268.10:FF:000001">
    <property type="entry name" value="DNA gyrase subunit A"/>
    <property type="match status" value="1"/>
</dbReference>
<dbReference type="InterPro" id="IPR013760">
    <property type="entry name" value="Topo_IIA-like_dom_sf"/>
</dbReference>
<dbReference type="HAMAP" id="MF_01897">
    <property type="entry name" value="GyrA"/>
    <property type="match status" value="1"/>
</dbReference>
<comment type="catalytic activity">
    <reaction evidence="1 9 10">
        <text>ATP-dependent breakage, passage and rejoining of double-stranded DNA.</text>
        <dbReference type="EC" id="5.6.2.2"/>
    </reaction>
</comment>
<reference evidence="13" key="1">
    <citation type="submission" date="2017-09" db="EMBL/GenBank/DDBJ databases">
        <title>Depth-based differentiation of microbial function through sediment-hosted aquifers and enrichment of novel symbionts in the deep terrestrial subsurface.</title>
        <authorList>
            <person name="Probst A.J."/>
            <person name="Ladd B."/>
            <person name="Jarett J.K."/>
            <person name="Geller-Mcgrath D.E."/>
            <person name="Sieber C.M.K."/>
            <person name="Emerson J.B."/>
            <person name="Anantharaman K."/>
            <person name="Thomas B.C."/>
            <person name="Malmstrom R."/>
            <person name="Stieglmeier M."/>
            <person name="Klingl A."/>
            <person name="Woyke T."/>
            <person name="Ryan C.M."/>
            <person name="Banfield J.F."/>
        </authorList>
    </citation>
    <scope>NUCLEOTIDE SEQUENCE [LARGE SCALE GENOMIC DNA]</scope>
</reference>
<comment type="function">
    <text evidence="9">A type II topoisomerase that negatively supercoils closed circular double-stranded (ds) DNA in an ATP-dependent manner to modulate DNA topology and maintain chromosomes in an underwound state. Negative supercoiling favors strand separation, and DNA replication, transcription, recombination and repair, all of which involve strand separation. Also able to catalyze the interconversion of other topological isomers of dsDNA rings, including catenanes and knotted rings. Type II topoisomerases break and join 2 DNA strands simultaneously in an ATP-dependent manner.</text>
</comment>
<dbReference type="InterPro" id="IPR006691">
    <property type="entry name" value="GyrA/parC_rep"/>
</dbReference>
<dbReference type="GO" id="GO:0005524">
    <property type="term" value="F:ATP binding"/>
    <property type="evidence" value="ECO:0007669"/>
    <property type="project" value="UniProtKB-UniRule"/>
</dbReference>
<comment type="subcellular location">
    <subcellularLocation>
        <location evidence="9">Cytoplasm</location>
    </subcellularLocation>
</comment>
<evidence type="ECO:0000256" key="8">
    <source>
        <dbReference type="ARBA" id="ARBA00063644"/>
    </source>
</evidence>
<keyword evidence="4 9" id="KW-0067">ATP-binding</keyword>
<dbReference type="GO" id="GO:0003677">
    <property type="term" value="F:DNA binding"/>
    <property type="evidence" value="ECO:0007669"/>
    <property type="project" value="UniProtKB-UniRule"/>
</dbReference>
<dbReference type="PANTHER" id="PTHR43493:SF5">
    <property type="entry name" value="DNA GYRASE SUBUNIT A, CHLOROPLASTIC_MITOCHONDRIAL"/>
    <property type="match status" value="1"/>
</dbReference>
<evidence type="ECO:0000256" key="5">
    <source>
        <dbReference type="ARBA" id="ARBA00023029"/>
    </source>
</evidence>
<dbReference type="InterPro" id="IPR050220">
    <property type="entry name" value="Type_II_DNA_Topoisomerases"/>
</dbReference>
<evidence type="ECO:0000256" key="4">
    <source>
        <dbReference type="ARBA" id="ARBA00022840"/>
    </source>
</evidence>
<dbReference type="Proteomes" id="UP000229191">
    <property type="component" value="Unassembled WGS sequence"/>
</dbReference>
<dbReference type="CDD" id="cd00187">
    <property type="entry name" value="TOP4c"/>
    <property type="match status" value="1"/>
</dbReference>
<comment type="miscellaneous">
    <text evidence="9">Few gyrases are as efficient as E.coli at forming negative supercoils. Not all organisms have 2 type II topoisomerases; in organisms with a single type II topoisomerase this enzyme also has to decatenate newly replicated chromosomes.</text>
</comment>
<dbReference type="Gene3D" id="3.30.1360.40">
    <property type="match status" value="1"/>
</dbReference>
<comment type="caution">
    <text evidence="12">The sequence shown here is derived from an EMBL/GenBank/DDBJ whole genome shotgun (WGS) entry which is preliminary data.</text>
</comment>
<dbReference type="SMART" id="SM00434">
    <property type="entry name" value="TOP4c"/>
    <property type="match status" value="1"/>
</dbReference>
<organism evidence="12 13">
    <name type="scientific">Candidatus Shapirobacteria bacterium CG03_land_8_20_14_0_80_35_14</name>
    <dbReference type="NCBI Taxonomy" id="1974878"/>
    <lineage>
        <taxon>Bacteria</taxon>
        <taxon>Candidatus Shapironibacteriota</taxon>
    </lineage>
</organism>
<dbReference type="GO" id="GO:0005737">
    <property type="term" value="C:cytoplasm"/>
    <property type="evidence" value="ECO:0007669"/>
    <property type="project" value="UniProtKB-SubCell"/>
</dbReference>
<dbReference type="PANTHER" id="PTHR43493">
    <property type="entry name" value="DNA GYRASE/TOPOISOMERASE SUBUNIT A"/>
    <property type="match status" value="1"/>
</dbReference>
<dbReference type="InterPro" id="IPR013757">
    <property type="entry name" value="Topo_IIA_A_a_sf"/>
</dbReference>
<comment type="subunit">
    <text evidence="9">Heterotetramer, composed of two GyrA and two GyrB chains. In the heterotetramer, GyrA contains the active site tyrosine that forms a transient covalent intermediate with DNA, while GyrB binds cofactors and catalyzes ATP hydrolysis.</text>
</comment>
<evidence type="ECO:0000256" key="7">
    <source>
        <dbReference type="ARBA" id="ARBA00023235"/>
    </source>
</evidence>
<evidence type="ECO:0000256" key="9">
    <source>
        <dbReference type="HAMAP-Rule" id="MF_01897"/>
    </source>
</evidence>
<evidence type="ECO:0000313" key="12">
    <source>
        <dbReference type="EMBL" id="PIV07815.1"/>
    </source>
</evidence>
<dbReference type="SUPFAM" id="SSF101904">
    <property type="entry name" value="GyrA/ParC C-terminal domain-like"/>
    <property type="match status" value="1"/>
</dbReference>
<evidence type="ECO:0000256" key="3">
    <source>
        <dbReference type="ARBA" id="ARBA00022741"/>
    </source>
</evidence>
<evidence type="ECO:0000313" key="13">
    <source>
        <dbReference type="Proteomes" id="UP000229191"/>
    </source>
</evidence>
<protein>
    <recommendedName>
        <fullName evidence="9">DNA gyrase subunit A</fullName>
        <ecNumber evidence="9">5.6.2.2</ecNumber>
    </recommendedName>
</protein>
<comment type="similarity">
    <text evidence="2 9">Belongs to the type II topoisomerase GyrA/ParC subunit family.</text>
</comment>
<dbReference type="FunFam" id="3.30.1360.40:FF:000002">
    <property type="entry name" value="DNA gyrase subunit A"/>
    <property type="match status" value="1"/>
</dbReference>